<dbReference type="PANTHER" id="PTHR28469:SF1">
    <property type="entry name" value="ECTODYSPLASIN-A RECEPTOR-ASSOCIATED ADAPTER PROTEIN"/>
    <property type="match status" value="1"/>
</dbReference>
<reference evidence="8" key="3">
    <citation type="submission" date="2025-09" db="UniProtKB">
        <authorList>
            <consortium name="Ensembl"/>
        </authorList>
    </citation>
    <scope>IDENTIFICATION</scope>
</reference>
<dbReference type="Gene3D" id="1.10.533.10">
    <property type="entry name" value="Death Domain, Fas"/>
    <property type="match status" value="1"/>
</dbReference>
<dbReference type="InterPro" id="IPR011029">
    <property type="entry name" value="DEATH-like_dom_sf"/>
</dbReference>
<comment type="function">
    <text evidence="5">Adapter protein that interacts with EDAR DEATH domain and couples the receptor to EDA signaling pathway during morphogenesis of ectodermal organs. Mediates the activation of NF-kappa-B.</text>
</comment>
<evidence type="ECO:0000256" key="1">
    <source>
        <dbReference type="ARBA" id="ARBA00004496"/>
    </source>
</evidence>
<proteinExistence type="predicted"/>
<evidence type="ECO:0000256" key="2">
    <source>
        <dbReference type="ARBA" id="ARBA00022473"/>
    </source>
</evidence>
<dbReference type="Pfam" id="PF00531">
    <property type="entry name" value="Death"/>
    <property type="match status" value="1"/>
</dbReference>
<feature type="domain" description="Death" evidence="7">
    <location>
        <begin position="162"/>
        <end position="236"/>
    </location>
</feature>
<dbReference type="GO" id="GO:0005737">
    <property type="term" value="C:cytoplasm"/>
    <property type="evidence" value="ECO:0007669"/>
    <property type="project" value="UniProtKB-SubCell"/>
</dbReference>
<dbReference type="Proteomes" id="UP000694620">
    <property type="component" value="Chromosome 15"/>
</dbReference>
<keyword evidence="3" id="KW-0963">Cytoplasm</keyword>
<evidence type="ECO:0000256" key="6">
    <source>
        <dbReference type="ARBA" id="ARBA00070869"/>
    </source>
</evidence>
<reference evidence="8" key="1">
    <citation type="submission" date="2021-06" db="EMBL/GenBank/DDBJ databases">
        <authorList>
            <consortium name="Wellcome Sanger Institute Data Sharing"/>
        </authorList>
    </citation>
    <scope>NUCLEOTIDE SEQUENCE [LARGE SCALE GENOMIC DNA]</scope>
</reference>
<evidence type="ECO:0000256" key="5">
    <source>
        <dbReference type="ARBA" id="ARBA00058509"/>
    </source>
</evidence>
<dbReference type="AlphaFoldDB" id="A0A8C4T234"/>
<evidence type="ECO:0000256" key="3">
    <source>
        <dbReference type="ARBA" id="ARBA00022490"/>
    </source>
</evidence>
<dbReference type="CTD" id="128178"/>
<dbReference type="GO" id="GO:0030154">
    <property type="term" value="P:cell differentiation"/>
    <property type="evidence" value="ECO:0007669"/>
    <property type="project" value="UniProtKB-KW"/>
</dbReference>
<gene>
    <name evidence="8" type="primary">edaradd</name>
</gene>
<keyword evidence="4" id="KW-0221">Differentiation</keyword>
<dbReference type="SUPFAM" id="SSF47986">
    <property type="entry name" value="DEATH domain"/>
    <property type="match status" value="1"/>
</dbReference>
<dbReference type="GeneID" id="114665848"/>
<dbReference type="InterPro" id="IPR000488">
    <property type="entry name" value="Death_dom"/>
</dbReference>
<dbReference type="OrthoDB" id="8673048at2759"/>
<evidence type="ECO:0000259" key="7">
    <source>
        <dbReference type="Pfam" id="PF00531"/>
    </source>
</evidence>
<dbReference type="InterPro" id="IPR039200">
    <property type="entry name" value="EDARADD"/>
</dbReference>
<keyword evidence="2" id="KW-0217">Developmental protein</keyword>
<dbReference type="GO" id="GO:0007165">
    <property type="term" value="P:signal transduction"/>
    <property type="evidence" value="ECO:0007669"/>
    <property type="project" value="InterPro"/>
</dbReference>
<comment type="subcellular location">
    <subcellularLocation>
        <location evidence="1">Cytoplasm</location>
    </subcellularLocation>
</comment>
<dbReference type="RefSeq" id="XP_028676331.1">
    <property type="nucleotide sequence ID" value="XM_028820498.2"/>
</dbReference>
<dbReference type="FunFam" id="1.10.533.10:FF:000065">
    <property type="entry name" value="Ectodysplasin-A receptor-associated adapter protein"/>
    <property type="match status" value="1"/>
</dbReference>
<protein>
    <recommendedName>
        <fullName evidence="6">Ectodysplasin-A receptor-associated adapter protein</fullName>
    </recommendedName>
</protein>
<reference evidence="8" key="2">
    <citation type="submission" date="2025-08" db="UniProtKB">
        <authorList>
            <consortium name="Ensembl"/>
        </authorList>
    </citation>
    <scope>IDENTIFICATION</scope>
</reference>
<dbReference type="GeneTree" id="ENSGT00940000165200"/>
<accession>A0A8C4T234</accession>
<sequence length="248" mass="28321">MASLDCLEERVSFDLLLFSQTPDTLTTCRLSQQRSSALLILKYDTTGETILFPTTGTAVREPVEDTDPSTVATEMSLPSKFPVQDTGTPKADTFAITIDTVEDSPGNLMSNRIRQPEDNSDIYKSPLSTEERTCENCTCSVSSVPPPMISDLMNDEDLLYKLRLKLDTYHPTVKNWRNFASKWGMTYDELCFLENRPQSPTVEFLLRNSEKTVDQLIDLCKLYRRIDVLNVLQHWVNKDWPKRCLPTH</sequence>
<dbReference type="PANTHER" id="PTHR28469">
    <property type="entry name" value="ECTODYSPLASIN-A RECEPTOR-ASSOCIATED ADAPTER PROTEIN"/>
    <property type="match status" value="1"/>
</dbReference>
<keyword evidence="9" id="KW-1185">Reference proteome</keyword>
<evidence type="ECO:0000313" key="8">
    <source>
        <dbReference type="Ensembl" id="ENSECRP00000026032.1"/>
    </source>
</evidence>
<dbReference type="Ensembl" id="ENSECRT00000026577.1">
    <property type="protein sequence ID" value="ENSECRP00000026032.1"/>
    <property type="gene ID" value="ENSECRG00000017592.1"/>
</dbReference>
<name>A0A8C4T234_ERPCA</name>
<organism evidence="8 9">
    <name type="scientific">Erpetoichthys calabaricus</name>
    <name type="common">Rope fish</name>
    <name type="synonym">Calamoichthys calabaricus</name>
    <dbReference type="NCBI Taxonomy" id="27687"/>
    <lineage>
        <taxon>Eukaryota</taxon>
        <taxon>Metazoa</taxon>
        <taxon>Chordata</taxon>
        <taxon>Craniata</taxon>
        <taxon>Vertebrata</taxon>
        <taxon>Euteleostomi</taxon>
        <taxon>Actinopterygii</taxon>
        <taxon>Polypteriformes</taxon>
        <taxon>Polypteridae</taxon>
        <taxon>Erpetoichthys</taxon>
    </lineage>
</organism>
<evidence type="ECO:0000313" key="9">
    <source>
        <dbReference type="Proteomes" id="UP000694620"/>
    </source>
</evidence>
<evidence type="ECO:0000256" key="4">
    <source>
        <dbReference type="ARBA" id="ARBA00022782"/>
    </source>
</evidence>